<keyword evidence="7" id="KW-1185">Reference proteome</keyword>
<dbReference type="GO" id="GO:0140664">
    <property type="term" value="F:ATP-dependent DNA damage sensor activity"/>
    <property type="evidence" value="ECO:0007669"/>
    <property type="project" value="InterPro"/>
</dbReference>
<dbReference type="SUPFAM" id="SSF54211">
    <property type="entry name" value="Ribosomal protein S5 domain 2-like"/>
    <property type="match status" value="1"/>
</dbReference>
<reference evidence="6" key="1">
    <citation type="submission" date="2021-09" db="EMBL/GenBank/DDBJ databases">
        <authorList>
            <consortium name="Pathogen Informatics"/>
        </authorList>
    </citation>
    <scope>NUCLEOTIDE SEQUENCE</scope>
</reference>
<dbReference type="PANTHER" id="PTHR10073:SF52">
    <property type="entry name" value="MISMATCH REPAIR ENDONUCLEASE PMS2"/>
    <property type="match status" value="1"/>
</dbReference>
<evidence type="ECO:0000256" key="3">
    <source>
        <dbReference type="SAM" id="MobiDB-lite"/>
    </source>
</evidence>
<dbReference type="InterPro" id="IPR014762">
    <property type="entry name" value="DNA_mismatch_repair_CS"/>
</dbReference>
<dbReference type="GO" id="GO:0016887">
    <property type="term" value="F:ATP hydrolysis activity"/>
    <property type="evidence" value="ECO:0007669"/>
    <property type="project" value="InterPro"/>
</dbReference>
<dbReference type="GO" id="GO:0006298">
    <property type="term" value="P:mismatch repair"/>
    <property type="evidence" value="ECO:0007669"/>
    <property type="project" value="InterPro"/>
</dbReference>
<dbReference type="InterPro" id="IPR037198">
    <property type="entry name" value="MutL_C_sf"/>
</dbReference>
<proteinExistence type="inferred from homology"/>
<dbReference type="InterPro" id="IPR020568">
    <property type="entry name" value="Ribosomal_Su5_D2-typ_SF"/>
</dbReference>
<dbReference type="Gene3D" id="3.30.1370.100">
    <property type="entry name" value="MutL, C-terminal domain, regulatory subdomain"/>
    <property type="match status" value="1"/>
</dbReference>
<name>A0A8J2MIC7_9BILA</name>
<dbReference type="InterPro" id="IPR014790">
    <property type="entry name" value="MutL_C"/>
</dbReference>
<dbReference type="GO" id="GO:0005524">
    <property type="term" value="F:ATP binding"/>
    <property type="evidence" value="ECO:0007669"/>
    <property type="project" value="InterPro"/>
</dbReference>
<protein>
    <submittedName>
        <fullName evidence="6">Uncharacterized protein</fullName>
    </submittedName>
</protein>
<dbReference type="CDD" id="cd03484">
    <property type="entry name" value="MutL_Trans_hPMS_2_like"/>
    <property type="match status" value="1"/>
</dbReference>
<dbReference type="FunFam" id="3.30.565.10:FF:000017">
    <property type="entry name" value="PMS1 homolog 1, mismatch repair system component"/>
    <property type="match status" value="1"/>
</dbReference>
<dbReference type="OrthoDB" id="10254304at2759"/>
<dbReference type="Proteomes" id="UP000746747">
    <property type="component" value="Unassembled WGS sequence"/>
</dbReference>
<sequence>MENVDRQIIRTGIHAIPIDVCRKICTGQVVITLAGACKELIDNSLDAQAKTIEIRVKKLGFEKVEVIDDGLGIHSINFDALCKPHSTSKLTNFSDFNQLTTFGFRGEALSSLCAVSSLCITTRHADEIMATKLQFDHDGSIKSREKCARPVGTTILINNLFETLPVRRKEFERTAKKAFTKLLNVVQSFALSRTDVRFVVNSLIDGKHHQALVTPGGNAPIKDIIVNLFGARFEKSTILDIIQQKPDEAICALYGISEHAKFDDIRITGYISSCVHGQGRSSADRQFIYFNKKPVDYAKLCRIANEVYQQYNRGQYCTLILFVDVPPDTIDVNVSPDKCSVFFEREKELFSLLRASLLATFAPHLGRVDTLDRSTNANDLSHLGSMDDSFTYLMQSNDSNNSSDISTSDFHSFSTQTSSPPKTIAFAKDKSRGPSIDLTDTKENARKTRKRLASNCSEESVSIKKRPAANLFEKFAFKVTPHSSKEVVADSCTTSEKASLSSCPVVDQRENVGFRESSLRTIIVGASKDENIMIVPQEDANFPNLSEDDDDDDDDDVLVTAVKNEGCKSTVEAEDSCGTARRTQQTLSFSVSDLKNHMNELKASKIVLNVCDSNERAMQSRTEFHIDSPEMAESELAAYISKKDFESMEILGQFNKGFIIVRLNNDLFIVDQHASDEKYNFERFQKKARIQTQRLISPRVLDLGVIKEAILRDNVDIFNYNGFEFRFDDEELVGKRALLTAVPVLQSWQFSISDIDEMLSVLCDFPGMMYRPAKLRKLFASRACRKSVMIGSALTMTQMEKIVRRLGTLDHPWNCPHGRPTLRHLCALGSKAPSSDPNDIASMI</sequence>
<feature type="region of interest" description="Disordered" evidence="3">
    <location>
        <begin position="403"/>
        <end position="440"/>
    </location>
</feature>
<dbReference type="SMART" id="SM00853">
    <property type="entry name" value="MutL_C"/>
    <property type="match status" value="1"/>
</dbReference>
<evidence type="ECO:0000259" key="5">
    <source>
        <dbReference type="SMART" id="SM01340"/>
    </source>
</evidence>
<dbReference type="InterPro" id="IPR014721">
    <property type="entry name" value="Ribsml_uS5_D2-typ_fold_subgr"/>
</dbReference>
<dbReference type="InterPro" id="IPR042121">
    <property type="entry name" value="MutL_C_regsub"/>
</dbReference>
<dbReference type="Gene3D" id="3.30.230.10">
    <property type="match status" value="1"/>
</dbReference>
<comment type="similarity">
    <text evidence="1">Belongs to the DNA mismatch repair MutL/HexB family.</text>
</comment>
<comment type="caution">
    <text evidence="6">The sequence shown here is derived from an EMBL/GenBank/DDBJ whole genome shotgun (WGS) entry which is preliminary data.</text>
</comment>
<dbReference type="PANTHER" id="PTHR10073">
    <property type="entry name" value="DNA MISMATCH REPAIR PROTEIN MLH, PMS, MUTL"/>
    <property type="match status" value="1"/>
</dbReference>
<feature type="domain" description="MutL C-terminal dimerisation" evidence="4">
    <location>
        <begin position="650"/>
        <end position="794"/>
    </location>
</feature>
<evidence type="ECO:0000256" key="1">
    <source>
        <dbReference type="ARBA" id="ARBA00006082"/>
    </source>
</evidence>
<evidence type="ECO:0000313" key="6">
    <source>
        <dbReference type="EMBL" id="CAG9530539.1"/>
    </source>
</evidence>
<dbReference type="GO" id="GO:0032389">
    <property type="term" value="C:MutLalpha complex"/>
    <property type="evidence" value="ECO:0007669"/>
    <property type="project" value="TreeGrafter"/>
</dbReference>
<dbReference type="Pfam" id="PF01119">
    <property type="entry name" value="DNA_mis_repair"/>
    <property type="match status" value="1"/>
</dbReference>
<evidence type="ECO:0000259" key="4">
    <source>
        <dbReference type="SMART" id="SM00853"/>
    </source>
</evidence>
<dbReference type="InterPro" id="IPR002099">
    <property type="entry name" value="MutL/Mlh/PMS"/>
</dbReference>
<dbReference type="InterPro" id="IPR042120">
    <property type="entry name" value="MutL_C_dimsub"/>
</dbReference>
<dbReference type="SUPFAM" id="SSF55874">
    <property type="entry name" value="ATPase domain of HSP90 chaperone/DNA topoisomerase II/histidine kinase"/>
    <property type="match status" value="1"/>
</dbReference>
<accession>A0A8J2MIC7</accession>
<gene>
    <name evidence="6" type="ORF">CJOHNSTONI_LOCUS1029</name>
</gene>
<dbReference type="InterPro" id="IPR036890">
    <property type="entry name" value="HATPase_C_sf"/>
</dbReference>
<feature type="compositionally biased region" description="Polar residues" evidence="3">
    <location>
        <begin position="410"/>
        <end position="421"/>
    </location>
</feature>
<dbReference type="FunFam" id="3.30.1370.100:FF:000001">
    <property type="entry name" value="Mismatch repair endonuclease pms1, putative"/>
    <property type="match status" value="1"/>
</dbReference>
<dbReference type="AlphaFoldDB" id="A0A8J2MIC7"/>
<dbReference type="PROSITE" id="PS00058">
    <property type="entry name" value="DNA_MISMATCH_REPAIR_1"/>
    <property type="match status" value="1"/>
</dbReference>
<dbReference type="InterPro" id="IPR013507">
    <property type="entry name" value="DNA_mismatch_S5_2-like"/>
</dbReference>
<dbReference type="InterPro" id="IPR038973">
    <property type="entry name" value="MutL/Mlh/Pms-like"/>
</dbReference>
<dbReference type="Pfam" id="PF08676">
    <property type="entry name" value="MutL_C"/>
    <property type="match status" value="1"/>
</dbReference>
<organism evidence="6 7">
    <name type="scientific">Cercopithifilaria johnstoni</name>
    <dbReference type="NCBI Taxonomy" id="2874296"/>
    <lineage>
        <taxon>Eukaryota</taxon>
        <taxon>Metazoa</taxon>
        <taxon>Ecdysozoa</taxon>
        <taxon>Nematoda</taxon>
        <taxon>Chromadorea</taxon>
        <taxon>Rhabditida</taxon>
        <taxon>Spirurina</taxon>
        <taxon>Spiruromorpha</taxon>
        <taxon>Filarioidea</taxon>
        <taxon>Onchocercidae</taxon>
        <taxon>Cercopithifilaria</taxon>
    </lineage>
</organism>
<evidence type="ECO:0000313" key="7">
    <source>
        <dbReference type="Proteomes" id="UP000746747"/>
    </source>
</evidence>
<keyword evidence="2" id="KW-0227">DNA damage</keyword>
<evidence type="ECO:0000256" key="2">
    <source>
        <dbReference type="ARBA" id="ARBA00022763"/>
    </source>
</evidence>
<dbReference type="EMBL" id="CAKAEH010000300">
    <property type="protein sequence ID" value="CAG9530539.1"/>
    <property type="molecule type" value="Genomic_DNA"/>
</dbReference>
<dbReference type="GO" id="GO:0030983">
    <property type="term" value="F:mismatched DNA binding"/>
    <property type="evidence" value="ECO:0007669"/>
    <property type="project" value="InterPro"/>
</dbReference>
<dbReference type="CDD" id="cd16926">
    <property type="entry name" value="HATPase_MutL-MLH-PMS-like"/>
    <property type="match status" value="1"/>
</dbReference>
<dbReference type="NCBIfam" id="TIGR00585">
    <property type="entry name" value="mutl"/>
    <property type="match status" value="1"/>
</dbReference>
<feature type="domain" description="DNA mismatch repair protein S5" evidence="5">
    <location>
        <begin position="225"/>
        <end position="362"/>
    </location>
</feature>
<dbReference type="SMART" id="SM01340">
    <property type="entry name" value="DNA_mis_repair"/>
    <property type="match status" value="1"/>
</dbReference>
<dbReference type="Gene3D" id="3.30.565.10">
    <property type="entry name" value="Histidine kinase-like ATPase, C-terminal domain"/>
    <property type="match status" value="1"/>
</dbReference>
<dbReference type="SUPFAM" id="SSF118116">
    <property type="entry name" value="DNA mismatch repair protein MutL"/>
    <property type="match status" value="1"/>
</dbReference>
<dbReference type="Pfam" id="PF13589">
    <property type="entry name" value="HATPase_c_3"/>
    <property type="match status" value="1"/>
</dbReference>
<dbReference type="Gene3D" id="3.30.1540.20">
    <property type="entry name" value="MutL, C-terminal domain, dimerisation subdomain"/>
    <property type="match status" value="1"/>
</dbReference>